<dbReference type="Proteomes" id="UP000178602">
    <property type="component" value="Unassembled WGS sequence"/>
</dbReference>
<evidence type="ECO:0000313" key="3">
    <source>
        <dbReference type="EMBL" id="OGC28728.1"/>
    </source>
</evidence>
<proteinExistence type="predicted"/>
<dbReference type="InterPro" id="IPR008949">
    <property type="entry name" value="Isoprenoid_synthase_dom_sf"/>
</dbReference>
<dbReference type="PANTHER" id="PTHR31480">
    <property type="entry name" value="BIFUNCTIONAL LYCOPENE CYCLASE/PHYTOENE SYNTHASE"/>
    <property type="match status" value="1"/>
</dbReference>
<evidence type="ECO:0000256" key="2">
    <source>
        <dbReference type="ARBA" id="ARBA00022679"/>
    </source>
</evidence>
<evidence type="ECO:0000256" key="1">
    <source>
        <dbReference type="ARBA" id="ARBA00004829"/>
    </source>
</evidence>
<dbReference type="AlphaFoldDB" id="A0A1F4T7N3"/>
<dbReference type="GO" id="GO:0016117">
    <property type="term" value="P:carotenoid biosynthetic process"/>
    <property type="evidence" value="ECO:0007669"/>
    <property type="project" value="UniProtKB-ARBA"/>
</dbReference>
<keyword evidence="2" id="KW-0808">Transferase</keyword>
<dbReference type="SUPFAM" id="SSF48576">
    <property type="entry name" value="Terpenoid synthases"/>
    <property type="match status" value="1"/>
</dbReference>
<dbReference type="CDD" id="cd00683">
    <property type="entry name" value="Trans_IPPS_HH"/>
    <property type="match status" value="1"/>
</dbReference>
<dbReference type="InterPro" id="IPR044843">
    <property type="entry name" value="Trans_IPPS_bact-type"/>
</dbReference>
<dbReference type="GO" id="GO:0004311">
    <property type="term" value="F:geranylgeranyl diphosphate synthase activity"/>
    <property type="evidence" value="ECO:0007669"/>
    <property type="project" value="InterPro"/>
</dbReference>
<organism evidence="3 4">
    <name type="scientific">candidate division WOR-1 bacterium RIFOXYC12_FULL_54_18</name>
    <dbReference type="NCBI Taxonomy" id="1802584"/>
    <lineage>
        <taxon>Bacteria</taxon>
        <taxon>Bacillati</taxon>
        <taxon>Saganbacteria</taxon>
    </lineage>
</organism>
<dbReference type="GO" id="GO:0051996">
    <property type="term" value="F:squalene synthase [NAD(P)H] activity"/>
    <property type="evidence" value="ECO:0007669"/>
    <property type="project" value="InterPro"/>
</dbReference>
<dbReference type="SFLD" id="SFLDS00005">
    <property type="entry name" value="Isoprenoid_Synthase_Type_I"/>
    <property type="match status" value="1"/>
</dbReference>
<protein>
    <submittedName>
        <fullName evidence="3">Phytoene synthase</fullName>
    </submittedName>
</protein>
<dbReference type="SFLD" id="SFLDG01212">
    <property type="entry name" value="Phytoene_synthase_like"/>
    <property type="match status" value="1"/>
</dbReference>
<sequence length="280" mass="32568">MPDKLKTVIFKKGSRTYFYSSLFFPREVKEDVFTLYAFVRRADDFVDAIPQDKSGFLIFRENYRIARRGLPSGDPVIDWFVKLADKRGFRPEWIDAFLSAMEQDLDKKIYATLEETENYMYGSAEVVGLMMAAILGLPEKSYPMAKALGKAMQYINFIRDIREDQLLGRRYLPTSELEKFGLDSLEERAARRLPERFAAFIGGQLAYYRQWQAEADPGYRYLSWRCFVPIKTAADMYAWTARQIDLDPLIVFKETVKPPRRLIIGRALLNACPLIARRSK</sequence>
<comment type="caution">
    <text evidence="3">The sequence shown here is derived from an EMBL/GenBank/DDBJ whole genome shotgun (WGS) entry which is preliminary data.</text>
</comment>
<accession>A0A1F4T7N3</accession>
<dbReference type="Pfam" id="PF00494">
    <property type="entry name" value="SQS_PSY"/>
    <property type="match status" value="1"/>
</dbReference>
<dbReference type="InterPro" id="IPR019845">
    <property type="entry name" value="Squalene/phytoene_synthase_CS"/>
</dbReference>
<dbReference type="Gene3D" id="1.10.600.10">
    <property type="entry name" value="Farnesyl Diphosphate Synthase"/>
    <property type="match status" value="1"/>
</dbReference>
<dbReference type="SFLD" id="SFLDG01018">
    <property type="entry name" value="Squalene/Phytoene_Synthase_Lik"/>
    <property type="match status" value="1"/>
</dbReference>
<gene>
    <name evidence="3" type="ORF">A3K49_07240</name>
</gene>
<dbReference type="InterPro" id="IPR002060">
    <property type="entry name" value="Squ/phyt_synthse"/>
</dbReference>
<name>A0A1F4T7N3_UNCSA</name>
<evidence type="ECO:0000313" key="4">
    <source>
        <dbReference type="Proteomes" id="UP000178602"/>
    </source>
</evidence>
<comment type="pathway">
    <text evidence="1">Carotenoid biosynthesis.</text>
</comment>
<reference evidence="3 4" key="1">
    <citation type="journal article" date="2016" name="Nat. Commun.">
        <title>Thousands of microbial genomes shed light on interconnected biogeochemical processes in an aquifer system.</title>
        <authorList>
            <person name="Anantharaman K."/>
            <person name="Brown C.T."/>
            <person name="Hug L.A."/>
            <person name="Sharon I."/>
            <person name="Castelle C.J."/>
            <person name="Probst A.J."/>
            <person name="Thomas B.C."/>
            <person name="Singh A."/>
            <person name="Wilkins M.J."/>
            <person name="Karaoz U."/>
            <person name="Brodie E.L."/>
            <person name="Williams K.H."/>
            <person name="Hubbard S.S."/>
            <person name="Banfield J.F."/>
        </authorList>
    </citation>
    <scope>NUCLEOTIDE SEQUENCE [LARGE SCALE GENOMIC DNA]</scope>
</reference>
<dbReference type="PROSITE" id="PS01045">
    <property type="entry name" value="SQUALEN_PHYTOEN_SYN_2"/>
    <property type="match status" value="1"/>
</dbReference>
<dbReference type="EMBL" id="MEUG01000001">
    <property type="protein sequence ID" value="OGC28728.1"/>
    <property type="molecule type" value="Genomic_DNA"/>
</dbReference>
<dbReference type="InterPro" id="IPR033904">
    <property type="entry name" value="Trans_IPPS_HH"/>
</dbReference>